<dbReference type="GO" id="GO:0006885">
    <property type="term" value="P:regulation of pH"/>
    <property type="evidence" value="ECO:0007669"/>
    <property type="project" value="UniProtKB-UniRule"/>
</dbReference>
<feature type="transmembrane region" description="Helical" evidence="11">
    <location>
        <begin position="79"/>
        <end position="97"/>
    </location>
</feature>
<feature type="transmembrane region" description="Helical" evidence="11">
    <location>
        <begin position="224"/>
        <end position="242"/>
    </location>
</feature>
<evidence type="ECO:0000256" key="8">
    <source>
        <dbReference type="ARBA" id="ARBA00023065"/>
    </source>
</evidence>
<evidence type="ECO:0000256" key="7">
    <source>
        <dbReference type="ARBA" id="ARBA00023053"/>
    </source>
</evidence>
<keyword evidence="9 11" id="KW-0472">Membrane</keyword>
<comment type="catalytic activity">
    <reaction evidence="11">
        <text>Na(+)(in) + 2 H(+)(out) = Na(+)(out) + 2 H(+)(in)</text>
        <dbReference type="Rhea" id="RHEA:29251"/>
        <dbReference type="ChEBI" id="CHEBI:15378"/>
        <dbReference type="ChEBI" id="CHEBI:29101"/>
    </reaction>
</comment>
<feature type="transmembrane region" description="Helical" evidence="11">
    <location>
        <begin position="345"/>
        <end position="367"/>
    </location>
</feature>
<evidence type="ECO:0000256" key="3">
    <source>
        <dbReference type="ARBA" id="ARBA00022449"/>
    </source>
</evidence>
<dbReference type="RefSeq" id="WP_312898007.1">
    <property type="nucleotide sequence ID" value="NZ_BAAALP010000005.1"/>
</dbReference>
<dbReference type="Pfam" id="PF06965">
    <property type="entry name" value="Na_H_antiport_1"/>
    <property type="match status" value="1"/>
</dbReference>
<evidence type="ECO:0000256" key="11">
    <source>
        <dbReference type="HAMAP-Rule" id="MF_01844"/>
    </source>
</evidence>
<feature type="transmembrane region" description="Helical" evidence="11">
    <location>
        <begin position="277"/>
        <end position="301"/>
    </location>
</feature>
<dbReference type="InterPro" id="IPR004670">
    <property type="entry name" value="NhaA"/>
</dbReference>
<keyword evidence="3 11" id="KW-0050">Antiport</keyword>
<comment type="subcellular location">
    <subcellularLocation>
        <location evidence="1">Cell inner membrane</location>
        <topology evidence="1">Multi-pass membrane protein</topology>
    </subcellularLocation>
    <subcellularLocation>
        <location evidence="11">Cell membrane</location>
        <topology evidence="11">Multi-pass membrane protein</topology>
    </subcellularLocation>
</comment>
<keyword evidence="8 11" id="KW-0406">Ion transport</keyword>
<dbReference type="NCBIfam" id="TIGR00773">
    <property type="entry name" value="NhaA"/>
    <property type="match status" value="1"/>
</dbReference>
<feature type="transmembrane region" description="Helical" evidence="11">
    <location>
        <begin position="379"/>
        <end position="399"/>
    </location>
</feature>
<dbReference type="EMBL" id="JACJIA010000005">
    <property type="protein sequence ID" value="MBA8952573.1"/>
    <property type="molecule type" value="Genomic_DNA"/>
</dbReference>
<feature type="transmembrane region" description="Helical" evidence="11">
    <location>
        <begin position="201"/>
        <end position="217"/>
    </location>
</feature>
<comment type="caution">
    <text evidence="12">The sequence shown here is derived from an EMBL/GenBank/DDBJ whole genome shotgun (WGS) entry which is preliminary data.</text>
</comment>
<dbReference type="Proteomes" id="UP000572680">
    <property type="component" value="Unassembled WGS sequence"/>
</dbReference>
<comment type="function">
    <text evidence="11">Na(+)/H(+) antiporter that extrudes sodium in exchange for external protons.</text>
</comment>
<feature type="transmembrane region" description="Helical" evidence="11">
    <location>
        <begin position="146"/>
        <end position="168"/>
    </location>
</feature>
<keyword evidence="4 11" id="KW-1003">Cell membrane</keyword>
<accession>A0A7W3QN07</accession>
<evidence type="ECO:0000256" key="10">
    <source>
        <dbReference type="ARBA" id="ARBA00023201"/>
    </source>
</evidence>
<dbReference type="InterPro" id="IPR023171">
    <property type="entry name" value="Na/H_antiporter_dom_sf"/>
</dbReference>
<evidence type="ECO:0000256" key="2">
    <source>
        <dbReference type="ARBA" id="ARBA00022448"/>
    </source>
</evidence>
<feature type="transmembrane region" description="Helical" evidence="11">
    <location>
        <begin position="109"/>
        <end position="134"/>
    </location>
</feature>
<evidence type="ECO:0000256" key="5">
    <source>
        <dbReference type="ARBA" id="ARBA00022692"/>
    </source>
</evidence>
<dbReference type="HAMAP" id="MF_01844">
    <property type="entry name" value="NhaA"/>
    <property type="match status" value="1"/>
</dbReference>
<dbReference type="Gene3D" id="1.20.1530.10">
    <property type="entry name" value="Na+/H+ antiporter like domain"/>
    <property type="match status" value="1"/>
</dbReference>
<evidence type="ECO:0000256" key="4">
    <source>
        <dbReference type="ARBA" id="ARBA00022475"/>
    </source>
</evidence>
<organism evidence="12 13">
    <name type="scientific">Actinomadura namibiensis</name>
    <dbReference type="NCBI Taxonomy" id="182080"/>
    <lineage>
        <taxon>Bacteria</taxon>
        <taxon>Bacillati</taxon>
        <taxon>Actinomycetota</taxon>
        <taxon>Actinomycetes</taxon>
        <taxon>Streptosporangiales</taxon>
        <taxon>Thermomonosporaceae</taxon>
        <taxon>Actinomadura</taxon>
    </lineage>
</organism>
<evidence type="ECO:0000256" key="1">
    <source>
        <dbReference type="ARBA" id="ARBA00004429"/>
    </source>
</evidence>
<reference evidence="12 13" key="1">
    <citation type="submission" date="2020-08" db="EMBL/GenBank/DDBJ databases">
        <title>Genomic Encyclopedia of Type Strains, Phase IV (KMG-IV): sequencing the most valuable type-strain genomes for metagenomic binning, comparative biology and taxonomic classification.</title>
        <authorList>
            <person name="Goeker M."/>
        </authorList>
    </citation>
    <scope>NUCLEOTIDE SEQUENCE [LARGE SCALE GENOMIC DNA]</scope>
    <source>
        <strain evidence="12 13">DSM 44197</strain>
    </source>
</reference>
<comment type="similarity">
    <text evidence="11">Belongs to the NhaA Na(+)/H(+) (TC 2.A.33) antiporter family.</text>
</comment>
<evidence type="ECO:0000256" key="9">
    <source>
        <dbReference type="ARBA" id="ARBA00023136"/>
    </source>
</evidence>
<proteinExistence type="inferred from homology"/>
<keyword evidence="2 11" id="KW-0813">Transport</keyword>
<dbReference type="PANTHER" id="PTHR30341:SF0">
    <property type="entry name" value="NA(+)_H(+) ANTIPORTER NHAA"/>
    <property type="match status" value="1"/>
</dbReference>
<keyword evidence="10 11" id="KW-0739">Sodium transport</keyword>
<dbReference type="AlphaFoldDB" id="A0A7W3QN07"/>
<sequence length="422" mass="43778">MRLPSPFSMSRSRGDSRTGGPRVEALAYFLRRETTGGQLLLAATAVALLWANLAPRHYQRLWGTELGLGPDWLHLHLNLSAWVSDGLLAIFFFIAGMEVKRELTVGELAGWRAAALPMFAAAGGMLTPALIALAVSGGRAAEGGAWAIPVATDIAFALGVLALVGSGLPSGVRVLLLSLAVVDDLGAIALIAALFTQNLNLLWLAAALILCGGYLLAQRRRVTSAWLMIPLVVAVWICVHASGVHATVAGILLGLLTPVTPVGGEPECAATRLERRLHPVSAGIIVPLFAIAAAGIPLGAITETVGDPVAQGVFVGLLAGKAIGIFGGAWLAVRFRLGALPPGVGWADVFPVAVLGGIGYTVSLLVARLASDDPSAAERAATAVLAASLVASLLAVLLLKLRSRVHRSPHDRSENDREPVTS</sequence>
<name>A0A7W3QN07_ACTNM</name>
<keyword evidence="6 11" id="KW-1133">Transmembrane helix</keyword>
<feature type="transmembrane region" description="Helical" evidence="11">
    <location>
        <begin position="313"/>
        <end position="333"/>
    </location>
</feature>
<gene>
    <name evidence="11" type="primary">nhaA</name>
    <name evidence="12" type="ORF">HNR61_004219</name>
</gene>
<keyword evidence="13" id="KW-1185">Reference proteome</keyword>
<keyword evidence="7 11" id="KW-0915">Sodium</keyword>
<feature type="transmembrane region" description="Helical" evidence="11">
    <location>
        <begin position="248"/>
        <end position="265"/>
    </location>
</feature>
<keyword evidence="5 11" id="KW-0812">Transmembrane</keyword>
<evidence type="ECO:0000313" key="12">
    <source>
        <dbReference type="EMBL" id="MBA8952573.1"/>
    </source>
</evidence>
<evidence type="ECO:0000313" key="13">
    <source>
        <dbReference type="Proteomes" id="UP000572680"/>
    </source>
</evidence>
<dbReference type="GO" id="GO:0015385">
    <property type="term" value="F:sodium:proton antiporter activity"/>
    <property type="evidence" value="ECO:0007669"/>
    <property type="project" value="UniProtKB-UniRule"/>
</dbReference>
<feature type="transmembrane region" description="Helical" evidence="11">
    <location>
        <begin position="39"/>
        <end position="59"/>
    </location>
</feature>
<feature type="transmembrane region" description="Helical" evidence="11">
    <location>
        <begin position="175"/>
        <end position="195"/>
    </location>
</feature>
<dbReference type="PANTHER" id="PTHR30341">
    <property type="entry name" value="SODIUM ION/PROTON ANTIPORTER NHAA-RELATED"/>
    <property type="match status" value="1"/>
</dbReference>
<evidence type="ECO:0000256" key="6">
    <source>
        <dbReference type="ARBA" id="ARBA00022989"/>
    </source>
</evidence>
<dbReference type="GO" id="GO:0005886">
    <property type="term" value="C:plasma membrane"/>
    <property type="evidence" value="ECO:0007669"/>
    <property type="project" value="UniProtKB-SubCell"/>
</dbReference>
<protein>
    <recommendedName>
        <fullName evidence="11">Na(+)/H(+) antiporter NhaA</fullName>
    </recommendedName>
    <alternativeName>
        <fullName evidence="11">Sodium/proton antiporter NhaA</fullName>
    </alternativeName>
</protein>